<dbReference type="GO" id="GO:0072659">
    <property type="term" value="P:protein localization to plasma membrane"/>
    <property type="evidence" value="ECO:0007669"/>
    <property type="project" value="TreeGrafter"/>
</dbReference>
<comment type="subcellular location">
    <subcellularLocation>
        <location evidence="1">Cell membrane</location>
    </subcellularLocation>
    <subcellularLocation>
        <location evidence="2">Cytoplasm</location>
        <location evidence="2">Cytosol</location>
    </subcellularLocation>
</comment>
<evidence type="ECO:0000256" key="6">
    <source>
        <dbReference type="ARBA" id="ARBA00034482"/>
    </source>
</evidence>
<keyword evidence="3" id="KW-1003">Cell membrane</keyword>
<evidence type="ECO:0000256" key="1">
    <source>
        <dbReference type="ARBA" id="ARBA00004236"/>
    </source>
</evidence>
<evidence type="ECO:0000256" key="3">
    <source>
        <dbReference type="ARBA" id="ARBA00022475"/>
    </source>
</evidence>
<name>A0A6P7TGB4_9MOLL</name>
<evidence type="ECO:0000256" key="4">
    <source>
        <dbReference type="ARBA" id="ARBA00022490"/>
    </source>
</evidence>
<feature type="compositionally biased region" description="Basic and acidic residues" evidence="7">
    <location>
        <begin position="405"/>
        <end position="417"/>
    </location>
</feature>
<evidence type="ECO:0000256" key="2">
    <source>
        <dbReference type="ARBA" id="ARBA00004514"/>
    </source>
</evidence>
<dbReference type="RefSeq" id="XP_029650373.1">
    <property type="nucleotide sequence ID" value="XM_029794513.2"/>
</dbReference>
<reference evidence="9" key="1">
    <citation type="submission" date="2025-08" db="UniProtKB">
        <authorList>
            <consortium name="RefSeq"/>
        </authorList>
    </citation>
    <scope>IDENTIFICATION</scope>
</reference>
<organism evidence="8 9">
    <name type="scientific">Octopus sinensis</name>
    <name type="common">East Asian common octopus</name>
    <dbReference type="NCBI Taxonomy" id="2607531"/>
    <lineage>
        <taxon>Eukaryota</taxon>
        <taxon>Metazoa</taxon>
        <taxon>Spiralia</taxon>
        <taxon>Lophotrochozoa</taxon>
        <taxon>Mollusca</taxon>
        <taxon>Cephalopoda</taxon>
        <taxon>Coleoidea</taxon>
        <taxon>Octopodiformes</taxon>
        <taxon>Octopoda</taxon>
        <taxon>Incirrata</taxon>
        <taxon>Octopodidae</taxon>
        <taxon>Octopus</taxon>
    </lineage>
</organism>
<accession>A0A6P7TGB4</accession>
<dbReference type="GO" id="GO:0005886">
    <property type="term" value="C:plasma membrane"/>
    <property type="evidence" value="ECO:0007669"/>
    <property type="project" value="UniProtKB-SubCell"/>
</dbReference>
<dbReference type="AlphaFoldDB" id="A0A6P7TGB4"/>
<dbReference type="GO" id="GO:0046854">
    <property type="term" value="P:phosphatidylinositol phosphate biosynthetic process"/>
    <property type="evidence" value="ECO:0007669"/>
    <property type="project" value="TreeGrafter"/>
</dbReference>
<keyword evidence="5" id="KW-0472">Membrane</keyword>
<dbReference type="Proteomes" id="UP000515154">
    <property type="component" value="Linkage group LG2"/>
</dbReference>
<evidence type="ECO:0000313" key="8">
    <source>
        <dbReference type="Proteomes" id="UP000515154"/>
    </source>
</evidence>
<dbReference type="KEGG" id="osn:115223833"/>
<keyword evidence="4" id="KW-0963">Cytoplasm</keyword>
<dbReference type="InterPro" id="IPR018619">
    <property type="entry name" value="Hyccin"/>
</dbReference>
<feature type="region of interest" description="Disordered" evidence="7">
    <location>
        <begin position="360"/>
        <end position="431"/>
    </location>
</feature>
<evidence type="ECO:0000313" key="9">
    <source>
        <dbReference type="RefSeq" id="XP_029650373.1"/>
    </source>
</evidence>
<protein>
    <submittedName>
        <fullName evidence="9">Hyccin isoform X1</fullName>
    </submittedName>
</protein>
<proteinExistence type="inferred from homology"/>
<dbReference type="PANTHER" id="PTHR31220:SF1">
    <property type="entry name" value="GH21176P"/>
    <property type="match status" value="1"/>
</dbReference>
<keyword evidence="8" id="KW-1185">Reference proteome</keyword>
<dbReference type="GO" id="GO:0005829">
    <property type="term" value="C:cytosol"/>
    <property type="evidence" value="ECO:0007669"/>
    <property type="project" value="UniProtKB-SubCell"/>
</dbReference>
<feature type="region of interest" description="Disordered" evidence="7">
    <location>
        <begin position="459"/>
        <end position="511"/>
    </location>
</feature>
<sequence>MMSSFKVIKEWLAEYKALSESEIHTYANTLRHNDELVTSLYEVLEQRPGVEILDPICHQLFEFFRSKELELQRFTFEFIPTLTWLYLSMVTSNEKKNCSGLEAFFLGIYNLEIVYPDGSPKIKTYRVPSLAQPSVYHEPVNLSTLALTESALARYEKTEAETWTGNRHPQYEMIHGQNRQEILTYVMQCYNADIASMSPQSHQSLCDTCQRIATNGFSRLSFPDTDKIDGSMISSCAKSSDSFNTKSDLKNSSVHSPEVRIPVSSPLLIEMLTGVYFTMFNGQSKLAVKAVEDIHHRATYELYADVLLVTNAVRNCLKYSPSGQPDTAMGIGVALSPAPSSSVTMSKSAITNASFRATKLPDDISVPDDENDASAKPLPTIDEDADSPGEKSNNKPSSRPPKSARKSDKAKKERRCNSETSELPSLRSSVFNGESSLSDISVAIIKNRERTIVDNLEMTDMTPKMPPTSSSVDDSIMAAASGSQDDSDKMHGPVKYKMQSSNSLGKDMKLA</sequence>
<evidence type="ECO:0000256" key="5">
    <source>
        <dbReference type="ARBA" id="ARBA00023136"/>
    </source>
</evidence>
<comment type="similarity">
    <text evidence="6">Belongs to the Hyccin family.</text>
</comment>
<dbReference type="PANTHER" id="PTHR31220">
    <property type="entry name" value="HYCCIN RELATED"/>
    <property type="match status" value="1"/>
</dbReference>
<dbReference type="Pfam" id="PF09790">
    <property type="entry name" value="Hyccin"/>
    <property type="match status" value="1"/>
</dbReference>
<gene>
    <name evidence="9" type="primary">LOC115223833</name>
</gene>
<feature type="compositionally biased region" description="Polar residues" evidence="7">
    <location>
        <begin position="418"/>
        <end position="431"/>
    </location>
</feature>
<evidence type="ECO:0000256" key="7">
    <source>
        <dbReference type="SAM" id="MobiDB-lite"/>
    </source>
</evidence>